<evidence type="ECO:0000256" key="10">
    <source>
        <dbReference type="ARBA" id="ARBA00022989"/>
    </source>
</evidence>
<feature type="region of interest" description="Disordered" evidence="17">
    <location>
        <begin position="427"/>
        <end position="504"/>
    </location>
</feature>
<dbReference type="GO" id="GO:0032968">
    <property type="term" value="P:positive regulation of transcription elongation by RNA polymerase II"/>
    <property type="evidence" value="ECO:0007669"/>
    <property type="project" value="TreeGrafter"/>
</dbReference>
<dbReference type="PANTHER" id="PTHR23288">
    <property type="entry name" value="OCCLUDIN AND RNA POLYMERASE II ELONGATION FACTOR ELL"/>
    <property type="match status" value="1"/>
</dbReference>
<feature type="coiled-coil region" evidence="16">
    <location>
        <begin position="524"/>
        <end position="551"/>
    </location>
</feature>
<feature type="domain" description="OCEL" evidence="20">
    <location>
        <begin position="495"/>
        <end position="603"/>
    </location>
</feature>
<evidence type="ECO:0000256" key="1">
    <source>
        <dbReference type="ARBA" id="ARBA00004435"/>
    </source>
</evidence>
<keyword evidence="6" id="KW-1003">Cell membrane</keyword>
<sequence length="603" mass="67614">MYKMAFHDQKKKIYIYIERERLLDQMSLFSHISPPFLGRSVAIKATVASPCTARIGPPSGVGPSYQQNKMYDKRRYDSPPTYSPPSAYVQSVSYMPPGDPYNVHSPGPGMPPGDPYNVHSPGPGSYYMEDVPQEFYKWKSPPGIVRILQGTVVLLSIAIFACVASTLAWEYNYGMMGMGSMGGYYGSSGYYGGGYYGGSMGGMGYGYNGMTNPQAASGFMMAMAVVCFVAILALFVMSVTKSDGSRSRKFYLIVIIVSAILAFLEAIASIVYIVGVNPRAQMTGSLYYSQMMMMCNQIYSPVGGVGLMNQYLYHYCMVDPQEAIAIVCGFIIAILLSVSCYFAHKTRHKIWRYGKPNVYWDKPLAAVQEGPNVEEWVKNVGEGTPDDTATLTYSEKPLSPVNAANTINTGSSYKVKENGYFGPTSTASYHNSSSTPTAGDYPARTFSTTTEEKETPSRPAARRGRRKRRNPELDESQYETDYTTAMESGDDRDETEWDSVYPPITTDELRQEYKREFDLDLKHYKQMCAEMDDINDQINQLNKQLDGLSENSLQYQGVAEEYNRLKDLKRTPDYQTKKLETKHLRKKLFHLKRMVGDYDKARG</sequence>
<dbReference type="GO" id="GO:0005923">
    <property type="term" value="C:bicellular tight junction"/>
    <property type="evidence" value="ECO:0007669"/>
    <property type="project" value="UniProtKB-SubCell"/>
</dbReference>
<evidence type="ECO:0000256" key="7">
    <source>
        <dbReference type="ARBA" id="ARBA00022553"/>
    </source>
</evidence>
<evidence type="ECO:0000256" key="8">
    <source>
        <dbReference type="ARBA" id="ARBA00022692"/>
    </source>
</evidence>
<evidence type="ECO:0000313" key="22">
    <source>
        <dbReference type="Proteomes" id="UP001066276"/>
    </source>
</evidence>
<evidence type="ECO:0000256" key="9">
    <source>
        <dbReference type="ARBA" id="ARBA00022949"/>
    </source>
</evidence>
<feature type="transmembrane region" description="Helical" evidence="18">
    <location>
        <begin position="147"/>
        <end position="169"/>
    </location>
</feature>
<dbReference type="InterPro" id="IPR010844">
    <property type="entry name" value="Occludin_ELL"/>
</dbReference>
<feature type="transmembrane region" description="Helical" evidence="18">
    <location>
        <begin position="219"/>
        <end position="238"/>
    </location>
</feature>
<feature type="compositionally biased region" description="Basic residues" evidence="17">
    <location>
        <begin position="460"/>
        <end position="469"/>
    </location>
</feature>
<accession>A0AAV7L2P9</accession>
<protein>
    <recommendedName>
        <fullName evidence="4">Occludin</fullName>
    </recommendedName>
</protein>
<keyword evidence="22" id="KW-1185">Reference proteome</keyword>
<name>A0AAV7L2P9_PLEWA</name>
<dbReference type="AlphaFoldDB" id="A0AAV7L2P9"/>
<dbReference type="GO" id="GO:0005886">
    <property type="term" value="C:plasma membrane"/>
    <property type="evidence" value="ECO:0007669"/>
    <property type="project" value="UniProtKB-SubCell"/>
</dbReference>
<dbReference type="Proteomes" id="UP001066276">
    <property type="component" value="Chromosome 12"/>
</dbReference>
<evidence type="ECO:0000313" key="21">
    <source>
        <dbReference type="EMBL" id="KAJ1085797.1"/>
    </source>
</evidence>
<keyword evidence="12 14" id="KW-0472">Membrane</keyword>
<dbReference type="Gene3D" id="6.10.140.340">
    <property type="match status" value="1"/>
</dbReference>
<feature type="transmembrane region" description="Helical" evidence="18">
    <location>
        <begin position="286"/>
        <end position="311"/>
    </location>
</feature>
<evidence type="ECO:0000256" key="2">
    <source>
        <dbReference type="ARBA" id="ARBA00004651"/>
    </source>
</evidence>
<evidence type="ECO:0000256" key="13">
    <source>
        <dbReference type="ARBA" id="ARBA00023157"/>
    </source>
</evidence>
<feature type="transmembrane region" description="Helical" evidence="18">
    <location>
        <begin position="250"/>
        <end position="274"/>
    </location>
</feature>
<evidence type="ECO:0000259" key="19">
    <source>
        <dbReference type="PROSITE" id="PS51225"/>
    </source>
</evidence>
<dbReference type="Pfam" id="PF07303">
    <property type="entry name" value="Occludin_ELL"/>
    <property type="match status" value="1"/>
</dbReference>
<evidence type="ECO:0000256" key="5">
    <source>
        <dbReference type="ARBA" id="ARBA00022427"/>
    </source>
</evidence>
<comment type="similarity">
    <text evidence="3 15">Belongs to the ELL/occludin family.</text>
</comment>
<reference evidence="21" key="1">
    <citation type="journal article" date="2022" name="bioRxiv">
        <title>Sequencing and chromosome-scale assembly of the giantPleurodeles waltlgenome.</title>
        <authorList>
            <person name="Brown T."/>
            <person name="Elewa A."/>
            <person name="Iarovenko S."/>
            <person name="Subramanian E."/>
            <person name="Araus A.J."/>
            <person name="Petzold A."/>
            <person name="Susuki M."/>
            <person name="Suzuki K.-i.T."/>
            <person name="Hayashi T."/>
            <person name="Toyoda A."/>
            <person name="Oliveira C."/>
            <person name="Osipova E."/>
            <person name="Leigh N.D."/>
            <person name="Simon A."/>
            <person name="Yun M.H."/>
        </authorList>
    </citation>
    <scope>NUCLEOTIDE SEQUENCE</scope>
    <source>
        <strain evidence="21">20211129_DDA</strain>
        <tissue evidence="21">Liver</tissue>
    </source>
</reference>
<dbReference type="GO" id="GO:0070830">
    <property type="term" value="P:bicellular tight junction assembly"/>
    <property type="evidence" value="ECO:0007669"/>
    <property type="project" value="InterPro"/>
</dbReference>
<dbReference type="GO" id="GO:0042795">
    <property type="term" value="P:snRNA transcription by RNA polymerase II"/>
    <property type="evidence" value="ECO:0007669"/>
    <property type="project" value="TreeGrafter"/>
</dbReference>
<evidence type="ECO:0000256" key="6">
    <source>
        <dbReference type="ARBA" id="ARBA00022475"/>
    </source>
</evidence>
<gene>
    <name evidence="21" type="ORF">NDU88_005922</name>
</gene>
<feature type="transmembrane region" description="Helical" evidence="18">
    <location>
        <begin position="323"/>
        <end position="343"/>
    </location>
</feature>
<feature type="compositionally biased region" description="Polar residues" evidence="17">
    <location>
        <begin position="427"/>
        <end position="437"/>
    </location>
</feature>
<evidence type="ECO:0000256" key="15">
    <source>
        <dbReference type="PROSITE-ProRule" id="PRU01324"/>
    </source>
</evidence>
<keyword evidence="5" id="KW-0796">Tight junction</keyword>
<organism evidence="21 22">
    <name type="scientific">Pleurodeles waltl</name>
    <name type="common">Iberian ribbed newt</name>
    <dbReference type="NCBI Taxonomy" id="8319"/>
    <lineage>
        <taxon>Eukaryota</taxon>
        <taxon>Metazoa</taxon>
        <taxon>Chordata</taxon>
        <taxon>Craniata</taxon>
        <taxon>Vertebrata</taxon>
        <taxon>Euteleostomi</taxon>
        <taxon>Amphibia</taxon>
        <taxon>Batrachia</taxon>
        <taxon>Caudata</taxon>
        <taxon>Salamandroidea</taxon>
        <taxon>Salamandridae</taxon>
        <taxon>Pleurodelinae</taxon>
        <taxon>Pleurodeles</taxon>
    </lineage>
</organism>
<feature type="compositionally biased region" description="Acidic residues" evidence="17">
    <location>
        <begin position="488"/>
        <end position="497"/>
    </location>
</feature>
<evidence type="ECO:0000256" key="11">
    <source>
        <dbReference type="ARBA" id="ARBA00023054"/>
    </source>
</evidence>
<keyword evidence="8 14" id="KW-0812">Transmembrane</keyword>
<dbReference type="InterPro" id="IPR008253">
    <property type="entry name" value="Marvel"/>
</dbReference>
<keyword evidence="10 18" id="KW-1133">Transmembrane helix</keyword>
<comment type="subcellular location">
    <subcellularLocation>
        <location evidence="1">Cell junction</location>
        <location evidence="1">Tight junction</location>
    </subcellularLocation>
    <subcellularLocation>
        <location evidence="2">Cell membrane</location>
        <topology evidence="2">Multi-pass membrane protein</topology>
    </subcellularLocation>
</comment>
<evidence type="ECO:0000256" key="16">
    <source>
        <dbReference type="SAM" id="Coils"/>
    </source>
</evidence>
<proteinExistence type="inferred from homology"/>
<dbReference type="PROSITE" id="PS51980">
    <property type="entry name" value="OCEL"/>
    <property type="match status" value="1"/>
</dbReference>
<evidence type="ECO:0000256" key="4">
    <source>
        <dbReference type="ARBA" id="ARBA00016772"/>
    </source>
</evidence>
<comment type="caution">
    <text evidence="21">The sequence shown here is derived from an EMBL/GenBank/DDBJ whole genome shotgun (WGS) entry which is preliminary data.</text>
</comment>
<evidence type="ECO:0000256" key="14">
    <source>
        <dbReference type="PROSITE-ProRule" id="PRU00581"/>
    </source>
</evidence>
<evidence type="ECO:0000256" key="17">
    <source>
        <dbReference type="SAM" id="MobiDB-lite"/>
    </source>
</evidence>
<keyword evidence="13" id="KW-1015">Disulfide bond</keyword>
<dbReference type="InterPro" id="IPR031176">
    <property type="entry name" value="ELL/occludin"/>
</dbReference>
<evidence type="ECO:0000256" key="3">
    <source>
        <dbReference type="ARBA" id="ARBA00009171"/>
    </source>
</evidence>
<dbReference type="EMBL" id="JANPWB010000016">
    <property type="protein sequence ID" value="KAJ1085797.1"/>
    <property type="molecule type" value="Genomic_DNA"/>
</dbReference>
<keyword evidence="7" id="KW-0597">Phosphoprotein</keyword>
<dbReference type="GO" id="GO:0008023">
    <property type="term" value="C:transcription elongation factor complex"/>
    <property type="evidence" value="ECO:0007669"/>
    <property type="project" value="TreeGrafter"/>
</dbReference>
<dbReference type="InterPro" id="IPR002958">
    <property type="entry name" value="Occludin"/>
</dbReference>
<dbReference type="PROSITE" id="PS51225">
    <property type="entry name" value="MARVEL"/>
    <property type="match status" value="1"/>
</dbReference>
<dbReference type="SUPFAM" id="SSF144292">
    <property type="entry name" value="occludin/ELL-like"/>
    <property type="match status" value="1"/>
</dbReference>
<feature type="domain" description="MARVEL" evidence="19">
    <location>
        <begin position="140"/>
        <end position="348"/>
    </location>
</feature>
<dbReference type="PANTHER" id="PTHR23288:SF6">
    <property type="entry name" value="OCCLUDIN"/>
    <property type="match status" value="1"/>
</dbReference>
<feature type="transmembrane region" description="Helical" evidence="18">
    <location>
        <begin position="189"/>
        <end position="207"/>
    </location>
</feature>
<dbReference type="GO" id="GO:0000987">
    <property type="term" value="F:cis-regulatory region sequence-specific DNA binding"/>
    <property type="evidence" value="ECO:0007669"/>
    <property type="project" value="TreeGrafter"/>
</dbReference>
<keyword evidence="9" id="KW-0965">Cell junction</keyword>
<evidence type="ECO:0000256" key="18">
    <source>
        <dbReference type="SAM" id="Phobius"/>
    </source>
</evidence>
<dbReference type="Pfam" id="PF01284">
    <property type="entry name" value="MARVEL"/>
    <property type="match status" value="1"/>
</dbReference>
<feature type="region of interest" description="Disordered" evidence="17">
    <location>
        <begin position="381"/>
        <end position="406"/>
    </location>
</feature>
<keyword evidence="11 16" id="KW-0175">Coiled coil</keyword>
<dbReference type="PRINTS" id="PR01258">
    <property type="entry name" value="OCCLUDIN"/>
</dbReference>
<evidence type="ECO:0000259" key="20">
    <source>
        <dbReference type="PROSITE" id="PS51980"/>
    </source>
</evidence>
<evidence type="ECO:0000256" key="12">
    <source>
        <dbReference type="ARBA" id="ARBA00023136"/>
    </source>
</evidence>